<reference evidence="1" key="1">
    <citation type="journal article" date="2023" name="Comput. Struct. Biotechnol. J.">
        <title>Discovery of a novel marine Bacteroidetes with a rich repertoire of carbohydrate-active enzymes.</title>
        <authorList>
            <person name="Chen B."/>
            <person name="Liu G."/>
            <person name="Chen Q."/>
            <person name="Wang H."/>
            <person name="Liu L."/>
            <person name="Tang K."/>
        </authorList>
    </citation>
    <scope>NUCLEOTIDE SEQUENCE</scope>
    <source>
        <strain evidence="1">TK19036</strain>
    </source>
</reference>
<gene>
    <name evidence="1" type="ORF">K4G66_08280</name>
</gene>
<proteinExistence type="predicted"/>
<reference evidence="1" key="2">
    <citation type="journal article" date="2024" name="Antonie Van Leeuwenhoek">
        <title>Roseihalotalea indica gen. nov., sp. nov., a halophilic Bacteroidetes from mesopelagic Southwest Indian Ocean with higher carbohydrate metabolic potential.</title>
        <authorList>
            <person name="Chen B."/>
            <person name="Zhang M."/>
            <person name="Lin D."/>
            <person name="Ye J."/>
            <person name="Tang K."/>
        </authorList>
    </citation>
    <scope>NUCLEOTIDE SEQUENCE</scope>
    <source>
        <strain evidence="1">TK19036</strain>
    </source>
</reference>
<accession>A0AA49GQM8</accession>
<name>A0AA49GQM8_9BACT</name>
<organism evidence="1">
    <name type="scientific">Roseihalotalea indica</name>
    <dbReference type="NCBI Taxonomy" id="2867963"/>
    <lineage>
        <taxon>Bacteria</taxon>
        <taxon>Pseudomonadati</taxon>
        <taxon>Bacteroidota</taxon>
        <taxon>Cytophagia</taxon>
        <taxon>Cytophagales</taxon>
        <taxon>Catalimonadaceae</taxon>
        <taxon>Roseihalotalea</taxon>
    </lineage>
</organism>
<dbReference type="AlphaFoldDB" id="A0AA49GQM8"/>
<sequence>MTSPFAVAALFLWVLLAFLAFRQCRVWAKGTQKEKIIQKNHPAIPVKKYEISQIDVSEKPINKPLKIPGHPKLSSKDQARRLASLQKAWDT</sequence>
<protein>
    <submittedName>
        <fullName evidence="1">Uncharacterized protein</fullName>
    </submittedName>
</protein>
<dbReference type="EMBL" id="CP120682">
    <property type="protein sequence ID" value="WKN38698.1"/>
    <property type="molecule type" value="Genomic_DNA"/>
</dbReference>
<evidence type="ECO:0000313" key="1">
    <source>
        <dbReference type="EMBL" id="WKN38698.1"/>
    </source>
</evidence>